<comment type="subcellular location">
    <subcellularLocation>
        <location evidence="1">Cell projection</location>
        <location evidence="1">Cilium</location>
    </subcellularLocation>
</comment>
<dbReference type="GO" id="GO:0097546">
    <property type="term" value="C:ciliary base"/>
    <property type="evidence" value="ECO:0007669"/>
    <property type="project" value="TreeGrafter"/>
</dbReference>
<dbReference type="OrthoDB" id="95390at2759"/>
<dbReference type="GO" id="GO:0035720">
    <property type="term" value="P:intraciliary anterograde transport"/>
    <property type="evidence" value="ECO:0007669"/>
    <property type="project" value="TreeGrafter"/>
</dbReference>
<dbReference type="GO" id="GO:0030992">
    <property type="term" value="C:intraciliary transport particle B"/>
    <property type="evidence" value="ECO:0007669"/>
    <property type="project" value="TreeGrafter"/>
</dbReference>
<dbReference type="AlphaFoldDB" id="A0A8S1WAP9"/>
<reference evidence="5" key="1">
    <citation type="submission" date="2021-01" db="EMBL/GenBank/DDBJ databases">
        <authorList>
            <consortium name="Genoscope - CEA"/>
            <person name="William W."/>
        </authorList>
    </citation>
    <scope>NUCLEOTIDE SEQUENCE</scope>
</reference>
<gene>
    <name evidence="5" type="ORF">POCTA_138.1.T0900021</name>
</gene>
<sequence>MIHPGSSMSKQSKIFALGRGGIAGTVQLMQKIKIFILFYNLFFLNNIMKKIFHCWMQIISKLKNNVKNRNWVGTVALLENEQYNFIFRKVSDNYSHAEHKLSLAYAYYRNGDYKCKRNDQNSLQSVELSSQTVINKLYQNKKIWAIEELTLLLIDQRQYTALNIYLALLYYNMQYYDVSMQMLSLYLSQYLNSITARNLKACNLLYFQCGKTAEEEVVKSLQQAYEGENMVEDNDSLRHNLVVIRGGNNVLIFALFQLRSSLKPIKSYCLLFKKNYIQEAFNLAKDLYPNLPREYIINAIAYFMKGQSNVESNEAIQNGSIIIL</sequence>
<dbReference type="EMBL" id="CAJJDP010000089">
    <property type="protein sequence ID" value="CAD8187298.1"/>
    <property type="molecule type" value="Genomic_DNA"/>
</dbReference>
<dbReference type="Proteomes" id="UP000683925">
    <property type="component" value="Unassembled WGS sequence"/>
</dbReference>
<evidence type="ECO:0000256" key="4">
    <source>
        <dbReference type="ARBA" id="ARBA00023273"/>
    </source>
</evidence>
<accession>A0A8S1WAP9</accession>
<dbReference type="GO" id="GO:0036064">
    <property type="term" value="C:ciliary basal body"/>
    <property type="evidence" value="ECO:0007669"/>
    <property type="project" value="TreeGrafter"/>
</dbReference>
<evidence type="ECO:0000256" key="3">
    <source>
        <dbReference type="ARBA" id="ARBA00022803"/>
    </source>
</evidence>
<evidence type="ECO:0000313" key="6">
    <source>
        <dbReference type="Proteomes" id="UP000683925"/>
    </source>
</evidence>
<keyword evidence="4" id="KW-0966">Cell projection</keyword>
<name>A0A8S1WAP9_PAROT</name>
<dbReference type="PANTHER" id="PTHR14781">
    <property type="entry name" value="INTRAFLAGELLAR TRANSPORT PROTEIN 56"/>
    <property type="match status" value="1"/>
</dbReference>
<protein>
    <submittedName>
        <fullName evidence="5">Uncharacterized protein</fullName>
    </submittedName>
</protein>
<evidence type="ECO:0000256" key="2">
    <source>
        <dbReference type="ARBA" id="ARBA00022737"/>
    </source>
</evidence>
<evidence type="ECO:0000256" key="1">
    <source>
        <dbReference type="ARBA" id="ARBA00004138"/>
    </source>
</evidence>
<evidence type="ECO:0000313" key="5">
    <source>
        <dbReference type="EMBL" id="CAD8187298.1"/>
    </source>
</evidence>
<keyword evidence="2" id="KW-0677">Repeat</keyword>
<keyword evidence="3" id="KW-0802">TPR repeat</keyword>
<dbReference type="PANTHER" id="PTHR14781:SF0">
    <property type="entry name" value="INTRAFLAGELLAR TRANSPORT PROTEIN 56"/>
    <property type="match status" value="1"/>
</dbReference>
<proteinExistence type="predicted"/>
<keyword evidence="6" id="KW-1185">Reference proteome</keyword>
<organism evidence="5 6">
    <name type="scientific">Paramecium octaurelia</name>
    <dbReference type="NCBI Taxonomy" id="43137"/>
    <lineage>
        <taxon>Eukaryota</taxon>
        <taxon>Sar</taxon>
        <taxon>Alveolata</taxon>
        <taxon>Ciliophora</taxon>
        <taxon>Intramacronucleata</taxon>
        <taxon>Oligohymenophorea</taxon>
        <taxon>Peniculida</taxon>
        <taxon>Parameciidae</taxon>
        <taxon>Paramecium</taxon>
    </lineage>
</organism>
<dbReference type="GO" id="GO:0120170">
    <property type="term" value="F:intraciliary transport particle B binding"/>
    <property type="evidence" value="ECO:0007669"/>
    <property type="project" value="TreeGrafter"/>
</dbReference>
<dbReference type="GO" id="GO:0035735">
    <property type="term" value="P:intraciliary transport involved in cilium assembly"/>
    <property type="evidence" value="ECO:0007669"/>
    <property type="project" value="TreeGrafter"/>
</dbReference>
<dbReference type="InterPro" id="IPR030511">
    <property type="entry name" value="TTC26"/>
</dbReference>
<comment type="caution">
    <text evidence="5">The sequence shown here is derived from an EMBL/GenBank/DDBJ whole genome shotgun (WGS) entry which is preliminary data.</text>
</comment>